<evidence type="ECO:0000313" key="1">
    <source>
        <dbReference type="EMBL" id="CAG8850255.1"/>
    </source>
</evidence>
<name>A0ACA9SWN4_9GLOM</name>
<accession>A0ACA9SWN4</accession>
<proteinExistence type="predicted"/>
<reference evidence="1" key="1">
    <citation type="submission" date="2021-06" db="EMBL/GenBank/DDBJ databases">
        <authorList>
            <person name="Kallberg Y."/>
            <person name="Tangrot J."/>
            <person name="Rosling A."/>
        </authorList>
    </citation>
    <scope>NUCLEOTIDE SEQUENCE</scope>
    <source>
        <strain evidence="1">MA461A</strain>
    </source>
</reference>
<gene>
    <name evidence="1" type="ORF">RPERSI_LOCUS35997</name>
</gene>
<protein>
    <submittedName>
        <fullName evidence="1">4308_t:CDS:1</fullName>
    </submittedName>
</protein>
<feature type="non-terminal residue" evidence="1">
    <location>
        <position position="1"/>
    </location>
</feature>
<feature type="non-terminal residue" evidence="1">
    <location>
        <position position="67"/>
    </location>
</feature>
<sequence length="67" mass="7958">CVTFVARELIKTLKKFIESYHTGEYRDDQNVICDETSELNSGLVKKYEEIIFKMYDELTKKEAYLVK</sequence>
<organism evidence="1 2">
    <name type="scientific">Racocetra persica</name>
    <dbReference type="NCBI Taxonomy" id="160502"/>
    <lineage>
        <taxon>Eukaryota</taxon>
        <taxon>Fungi</taxon>
        <taxon>Fungi incertae sedis</taxon>
        <taxon>Mucoromycota</taxon>
        <taxon>Glomeromycotina</taxon>
        <taxon>Glomeromycetes</taxon>
        <taxon>Diversisporales</taxon>
        <taxon>Gigasporaceae</taxon>
        <taxon>Racocetra</taxon>
    </lineage>
</organism>
<evidence type="ECO:0000313" key="2">
    <source>
        <dbReference type="Proteomes" id="UP000789920"/>
    </source>
</evidence>
<dbReference type="Proteomes" id="UP000789920">
    <property type="component" value="Unassembled WGS sequence"/>
</dbReference>
<comment type="caution">
    <text evidence="1">The sequence shown here is derived from an EMBL/GenBank/DDBJ whole genome shotgun (WGS) entry which is preliminary data.</text>
</comment>
<dbReference type="EMBL" id="CAJVQC010169889">
    <property type="protein sequence ID" value="CAG8850255.1"/>
    <property type="molecule type" value="Genomic_DNA"/>
</dbReference>
<keyword evidence="2" id="KW-1185">Reference proteome</keyword>